<evidence type="ECO:0000313" key="3">
    <source>
        <dbReference type="EMBL" id="KAJ5381111.1"/>
    </source>
</evidence>
<dbReference type="InterPro" id="IPR041588">
    <property type="entry name" value="Integrase_H2C2"/>
</dbReference>
<evidence type="ECO:0000256" key="1">
    <source>
        <dbReference type="ARBA" id="ARBA00011353"/>
    </source>
</evidence>
<dbReference type="EMBL" id="JAPZBS010000002">
    <property type="protein sequence ID" value="KAJ5381111.1"/>
    <property type="molecule type" value="Genomic_DNA"/>
</dbReference>
<dbReference type="Gene3D" id="2.40.50.40">
    <property type="match status" value="1"/>
</dbReference>
<comment type="subunit">
    <text evidence="1">Component of the NuA4 histone acetyltransferase complex.</text>
</comment>
<dbReference type="Gene3D" id="1.10.340.70">
    <property type="match status" value="1"/>
</dbReference>
<dbReference type="Proteomes" id="UP001147782">
    <property type="component" value="Unassembled WGS sequence"/>
</dbReference>
<sequence>MTRDIFEEYHDSLHHLGFARTYHQIQESFYVRDLAKHLHGVDDYGRDMPADLPEPSDDTQWPLFETIVTTKTTHNGRRTQYLLRRRGIGPAWDEWHTEEDVRLHRPDMIEAYEAS</sequence>
<gene>
    <name evidence="3" type="ORF">N7496_003539</name>
</gene>
<dbReference type="AlphaFoldDB" id="A0A9W9SMB6"/>
<comment type="caution">
    <text evidence="3">The sequence shown here is derived from an EMBL/GenBank/DDBJ whole genome shotgun (WGS) entry which is preliminary data.</text>
</comment>
<dbReference type="OrthoDB" id="4365225at2759"/>
<proteinExistence type="predicted"/>
<keyword evidence="4" id="KW-1185">Reference proteome</keyword>
<evidence type="ECO:0000259" key="2">
    <source>
        <dbReference type="Pfam" id="PF17921"/>
    </source>
</evidence>
<accession>A0A9W9SMB6</accession>
<dbReference type="GeneID" id="81435647"/>
<evidence type="ECO:0000313" key="4">
    <source>
        <dbReference type="Proteomes" id="UP001147782"/>
    </source>
</evidence>
<feature type="domain" description="Integrase zinc-binding" evidence="2">
    <location>
        <begin position="2"/>
        <end position="37"/>
    </location>
</feature>
<protein>
    <recommendedName>
        <fullName evidence="2">Integrase zinc-binding domain-containing protein</fullName>
    </recommendedName>
</protein>
<reference evidence="3" key="1">
    <citation type="submission" date="2022-11" db="EMBL/GenBank/DDBJ databases">
        <authorList>
            <person name="Petersen C."/>
        </authorList>
    </citation>
    <scope>NUCLEOTIDE SEQUENCE</scope>
    <source>
        <strain evidence="3">IBT 29864</strain>
    </source>
</reference>
<dbReference type="InterPro" id="IPR016197">
    <property type="entry name" value="Chromo-like_dom_sf"/>
</dbReference>
<organism evidence="3 4">
    <name type="scientific">Penicillium cataractarum</name>
    <dbReference type="NCBI Taxonomy" id="2100454"/>
    <lineage>
        <taxon>Eukaryota</taxon>
        <taxon>Fungi</taxon>
        <taxon>Dikarya</taxon>
        <taxon>Ascomycota</taxon>
        <taxon>Pezizomycotina</taxon>
        <taxon>Eurotiomycetes</taxon>
        <taxon>Eurotiomycetidae</taxon>
        <taxon>Eurotiales</taxon>
        <taxon>Aspergillaceae</taxon>
        <taxon>Penicillium</taxon>
    </lineage>
</organism>
<dbReference type="RefSeq" id="XP_056558682.1">
    <property type="nucleotide sequence ID" value="XM_056696470.1"/>
</dbReference>
<dbReference type="SUPFAM" id="SSF54160">
    <property type="entry name" value="Chromo domain-like"/>
    <property type="match status" value="1"/>
</dbReference>
<reference evidence="3" key="2">
    <citation type="journal article" date="2023" name="IMA Fungus">
        <title>Comparative genomic study of the Penicillium genus elucidates a diverse pangenome and 15 lateral gene transfer events.</title>
        <authorList>
            <person name="Petersen C."/>
            <person name="Sorensen T."/>
            <person name="Nielsen M.R."/>
            <person name="Sondergaard T.E."/>
            <person name="Sorensen J.L."/>
            <person name="Fitzpatrick D.A."/>
            <person name="Frisvad J.C."/>
            <person name="Nielsen K.L."/>
        </authorList>
    </citation>
    <scope>NUCLEOTIDE SEQUENCE</scope>
    <source>
        <strain evidence="3">IBT 29864</strain>
    </source>
</reference>
<name>A0A9W9SMB6_9EURO</name>
<dbReference type="Pfam" id="PF17921">
    <property type="entry name" value="Integrase_H2C2"/>
    <property type="match status" value="1"/>
</dbReference>